<evidence type="ECO:0000313" key="2">
    <source>
        <dbReference type="EMBL" id="CAI9263829.1"/>
    </source>
</evidence>
<keyword evidence="3" id="KW-1185">Reference proteome</keyword>
<dbReference type="InterPro" id="IPR017451">
    <property type="entry name" value="F-box-assoc_interact_dom"/>
</dbReference>
<feature type="domain" description="F-box" evidence="1">
    <location>
        <begin position="1"/>
        <end position="46"/>
    </location>
</feature>
<dbReference type="CDD" id="cd22157">
    <property type="entry name" value="F-box_AtFBW1-like"/>
    <property type="match status" value="1"/>
</dbReference>
<dbReference type="InterPro" id="IPR013187">
    <property type="entry name" value="F-box-assoc_dom_typ3"/>
</dbReference>
<evidence type="ECO:0000313" key="3">
    <source>
        <dbReference type="Proteomes" id="UP001177003"/>
    </source>
</evidence>
<accession>A0AA35V892</accession>
<dbReference type="Gene3D" id="1.20.1280.50">
    <property type="match status" value="1"/>
</dbReference>
<gene>
    <name evidence="2" type="ORF">LSALG_LOCUS4503</name>
</gene>
<dbReference type="EMBL" id="OX465086">
    <property type="protein sequence ID" value="CAI9263829.1"/>
    <property type="molecule type" value="Genomic_DNA"/>
</dbReference>
<dbReference type="Proteomes" id="UP001177003">
    <property type="component" value="Chromosome 0"/>
</dbReference>
<dbReference type="SUPFAM" id="SSF81383">
    <property type="entry name" value="F-box domain"/>
    <property type="match status" value="1"/>
</dbReference>
<dbReference type="AlphaFoldDB" id="A0AA35V892"/>
<proteinExistence type="predicted"/>
<sequence>MGHELPADLIYDILSRMPVKSLDRFRCVCKQWCKYIDEPNLAIIQMNRVAEEPIPIMLRVYPDPGCDLLTLFRITKSKKDVAKKDSVLEFECKAPFYEYNRHSIRGSCNGLLYLSEYSDTDFPSTTLSVIHPLRNQRYELPPIKIMESCGLGFDASTNTFKMLASALVEIGKRMYTVHTMVHVLGTDSWREITQIPRYHMKGKGTFAHACLHWLGFHYKQMRHTERFGFLDLLPPNHRKKVVRFDIRKEEFELIDPPRKKGDDWVETMLVDLHGEIGLVYNSTHSFSMELWVLKQNDQWMIQCQFDSKPPLTYQCIEIVGFWNTSGDILVTAEVGKRLFVYKVKNGGFHEVNLVGWEDGWAYVHMYRGSLFSVPGMKKWVASSSKKRKRKRKERRRTRIPSKLIYGFLDFC</sequence>
<dbReference type="InterPro" id="IPR050796">
    <property type="entry name" value="SCF_F-box_component"/>
</dbReference>
<dbReference type="SMART" id="SM00256">
    <property type="entry name" value="FBOX"/>
    <property type="match status" value="1"/>
</dbReference>
<dbReference type="PANTHER" id="PTHR31672:SF13">
    <property type="entry name" value="F-BOX PROTEIN CPR30-LIKE"/>
    <property type="match status" value="1"/>
</dbReference>
<dbReference type="PANTHER" id="PTHR31672">
    <property type="entry name" value="BNACNNG10540D PROTEIN"/>
    <property type="match status" value="1"/>
</dbReference>
<dbReference type="PROSITE" id="PS50181">
    <property type="entry name" value="FBOX"/>
    <property type="match status" value="1"/>
</dbReference>
<reference evidence="2" key="1">
    <citation type="submission" date="2023-04" db="EMBL/GenBank/DDBJ databases">
        <authorList>
            <person name="Vijverberg K."/>
            <person name="Xiong W."/>
            <person name="Schranz E."/>
        </authorList>
    </citation>
    <scope>NUCLEOTIDE SEQUENCE</scope>
</reference>
<name>A0AA35V892_LACSI</name>
<evidence type="ECO:0000259" key="1">
    <source>
        <dbReference type="PROSITE" id="PS50181"/>
    </source>
</evidence>
<dbReference type="Pfam" id="PF00646">
    <property type="entry name" value="F-box"/>
    <property type="match status" value="1"/>
</dbReference>
<dbReference type="InterPro" id="IPR036047">
    <property type="entry name" value="F-box-like_dom_sf"/>
</dbReference>
<dbReference type="InterPro" id="IPR001810">
    <property type="entry name" value="F-box_dom"/>
</dbReference>
<organism evidence="2 3">
    <name type="scientific">Lactuca saligna</name>
    <name type="common">Willowleaf lettuce</name>
    <dbReference type="NCBI Taxonomy" id="75948"/>
    <lineage>
        <taxon>Eukaryota</taxon>
        <taxon>Viridiplantae</taxon>
        <taxon>Streptophyta</taxon>
        <taxon>Embryophyta</taxon>
        <taxon>Tracheophyta</taxon>
        <taxon>Spermatophyta</taxon>
        <taxon>Magnoliopsida</taxon>
        <taxon>eudicotyledons</taxon>
        <taxon>Gunneridae</taxon>
        <taxon>Pentapetalae</taxon>
        <taxon>asterids</taxon>
        <taxon>campanulids</taxon>
        <taxon>Asterales</taxon>
        <taxon>Asteraceae</taxon>
        <taxon>Cichorioideae</taxon>
        <taxon>Cichorieae</taxon>
        <taxon>Lactucinae</taxon>
        <taxon>Lactuca</taxon>
    </lineage>
</organism>
<protein>
    <recommendedName>
        <fullName evidence="1">F-box domain-containing protein</fullName>
    </recommendedName>
</protein>
<dbReference type="Pfam" id="PF08268">
    <property type="entry name" value="FBA_3"/>
    <property type="match status" value="1"/>
</dbReference>
<dbReference type="NCBIfam" id="TIGR01640">
    <property type="entry name" value="F_box_assoc_1"/>
    <property type="match status" value="1"/>
</dbReference>